<feature type="region of interest" description="Disordered" evidence="1">
    <location>
        <begin position="991"/>
        <end position="1148"/>
    </location>
</feature>
<feature type="domain" description="PDZ" evidence="2">
    <location>
        <begin position="107"/>
        <end position="170"/>
    </location>
</feature>
<dbReference type="Proteomes" id="UP000075883">
    <property type="component" value="Unassembled WGS sequence"/>
</dbReference>
<feature type="compositionally biased region" description="Polar residues" evidence="1">
    <location>
        <begin position="620"/>
        <end position="631"/>
    </location>
</feature>
<feature type="compositionally biased region" description="Basic and acidic residues" evidence="1">
    <location>
        <begin position="254"/>
        <end position="267"/>
    </location>
</feature>
<dbReference type="FunFam" id="2.30.42.10:FF:000315">
    <property type="entry name" value="AGAP011205-PA"/>
    <property type="match status" value="1"/>
</dbReference>
<evidence type="ECO:0000259" key="2">
    <source>
        <dbReference type="PROSITE" id="PS50106"/>
    </source>
</evidence>
<feature type="region of interest" description="Disordered" evidence="1">
    <location>
        <begin position="280"/>
        <end position="368"/>
    </location>
</feature>
<reference evidence="3" key="2">
    <citation type="submission" date="2020-05" db="UniProtKB">
        <authorList>
            <consortium name="EnsemblMetazoa"/>
        </authorList>
    </citation>
    <scope>IDENTIFICATION</scope>
    <source>
        <strain evidence="3">A-37</strain>
    </source>
</reference>
<dbReference type="SMART" id="SM00228">
    <property type="entry name" value="PDZ"/>
    <property type="match status" value="1"/>
</dbReference>
<sequence length="1279" mass="137511">MAIFRYAWNQAVHSEYEESFIVSANGYPQLVTDDPEATAKGGEYAFDNPAFKTDGGNSATANGIGSTVPSKTGSPLDPSWTSTNKQNTIEKRKTVDDSYVNVTTPRLVSLRGSDFTGLGVEVYGGLKEGIFVKKVMPQGPAAGLVSTGDRITSITIDFRHIVQEDAMTILSYASPYNVQLELVSGTKPVLPQTQSPKPGHQSLTHPLYRSSSQSDLNTIERNSRKKLFPSEDASPLKMDNQRAASPAKSPLPTLHKENERETKKHSFKQQMREMIEEKFQTKHADVERKGSGAADEAGSKKSGHKFGIRVFPPSVNDKLFGSKSPTKVQADNENNSNIEKKESDDRKEESLASGQPSPPPVVKKRTKADHKLVPDVVAAPEVGDFQRQNSLTSSGIRRDAAGIPQEMPSFMMQAANAARDNRKSTNVAIEDGKRKGKAPLRPPQNESELDESTITMDTNLSSIDGSRTMLNGSMDVPDTRTAHPRINFSDNFAEEVLNCTIDSINGIEQFQETGPSNSSTPKSDRKKSSSLTESELMMRSTSPGAGDNESDVEQEQRNRRPPTPPRREGNKIELNADDITVHRSSPSPAPDSSMEENEEQEETNRRTASLGDLSKLEPTGKTNQTTSNSNTLERAQSLEITGDASVVTVVNGSAGGEPTGNAMDGGRKRKISSEIILDGGVKDTNDGLNSLQRHRLKGASAWGNLEDAINSGELLSNGATEEDKQEELGQVTVKQNGYTELSSFKPTSINQAIIVAEAPKTRVEVVEPDREEHISLTTISMNFVPEQEPDTNIPDDVKVSRYPFGSLERPKSDVLKKLLGQKEELENTPSVFISADGGESVVSTIKIETQTERRSDVGEPISLTLINPAESDRTESGQPSPVFTSGTNGVSSINISSMDYGIIPTAGPITLNGGTTGGMTKFSLTADNIVTISTTLDGGVGGVAGSESQPSSIVMIDDEKLDFSLQTLDDFDDPMDAPPPIDFASDSVVMEHTETEPTAPLANGVSTEESSPPPPPPQAPQRSSIALNRRDSNGGPMTNGGFVTEITLKAPEPPTAAERLPPPQPPQQNGGTPPVVASKPPIVSKKPPKPDAKPTTPPSRIPVERRMSSEHGTGGSLIPRNTEIKFSTAPYESSPATSAVTSKTPTRGVDQIRSTFERSNSKTEIPVLIRRTSIPSINLSPSASATGGSMSNLSTKASPSRIPVFNSNGTKNGGSPSPPLPSQNGNHHHPHTNGLYRSNSNSTIMNYNNNNNNHLVNNSKMSVSITSIKNQAKHPSGKF</sequence>
<evidence type="ECO:0000313" key="4">
    <source>
        <dbReference type="Proteomes" id="UP000075883"/>
    </source>
</evidence>
<feature type="compositionally biased region" description="Polar residues" evidence="1">
    <location>
        <begin position="1177"/>
        <end position="1198"/>
    </location>
</feature>
<feature type="region of interest" description="Disordered" evidence="1">
    <location>
        <begin position="50"/>
        <end position="84"/>
    </location>
</feature>
<name>A0A182LZP5_9DIPT</name>
<feature type="compositionally biased region" description="Polar residues" evidence="1">
    <location>
        <begin position="55"/>
        <end position="84"/>
    </location>
</feature>
<feature type="compositionally biased region" description="Low complexity" evidence="1">
    <location>
        <begin position="1067"/>
        <end position="1085"/>
    </location>
</feature>
<feature type="region of interest" description="Disordered" evidence="1">
    <location>
        <begin position="417"/>
        <end position="450"/>
    </location>
</feature>
<organism evidence="3 4">
    <name type="scientific">Anopheles culicifacies</name>
    <dbReference type="NCBI Taxonomy" id="139723"/>
    <lineage>
        <taxon>Eukaryota</taxon>
        <taxon>Metazoa</taxon>
        <taxon>Ecdysozoa</taxon>
        <taxon>Arthropoda</taxon>
        <taxon>Hexapoda</taxon>
        <taxon>Insecta</taxon>
        <taxon>Pterygota</taxon>
        <taxon>Neoptera</taxon>
        <taxon>Endopterygota</taxon>
        <taxon>Diptera</taxon>
        <taxon>Nematocera</taxon>
        <taxon>Culicoidea</taxon>
        <taxon>Culicidae</taxon>
        <taxon>Anophelinae</taxon>
        <taxon>Anopheles</taxon>
        <taxon>culicifacies species complex</taxon>
    </lineage>
</organism>
<feature type="compositionally biased region" description="Polar residues" evidence="1">
    <location>
        <begin position="510"/>
        <end position="521"/>
    </location>
</feature>
<feature type="region of interest" description="Disordered" evidence="1">
    <location>
        <begin position="1177"/>
        <end position="1247"/>
    </location>
</feature>
<dbReference type="PROSITE" id="PS50106">
    <property type="entry name" value="PDZ"/>
    <property type="match status" value="1"/>
</dbReference>
<keyword evidence="4" id="KW-1185">Reference proteome</keyword>
<dbReference type="STRING" id="139723.A0A182LZP5"/>
<dbReference type="CDD" id="cd00136">
    <property type="entry name" value="PDZ_canonical"/>
    <property type="match status" value="1"/>
</dbReference>
<proteinExistence type="predicted"/>
<evidence type="ECO:0000256" key="1">
    <source>
        <dbReference type="SAM" id="MobiDB-lite"/>
    </source>
</evidence>
<dbReference type="AlphaFoldDB" id="A0A182LZP5"/>
<feature type="compositionally biased region" description="Polar residues" evidence="1">
    <location>
        <begin position="1130"/>
        <end position="1145"/>
    </location>
</feature>
<reference evidence="4" key="1">
    <citation type="submission" date="2013-09" db="EMBL/GenBank/DDBJ databases">
        <title>The Genome Sequence of Anopheles culicifacies species A.</title>
        <authorList>
            <consortium name="The Broad Institute Genomics Platform"/>
            <person name="Neafsey D.E."/>
            <person name="Besansky N."/>
            <person name="Howell P."/>
            <person name="Walton C."/>
            <person name="Young S.K."/>
            <person name="Zeng Q."/>
            <person name="Gargeya S."/>
            <person name="Fitzgerald M."/>
            <person name="Haas B."/>
            <person name="Abouelleil A."/>
            <person name="Allen A.W."/>
            <person name="Alvarado L."/>
            <person name="Arachchi H.M."/>
            <person name="Berlin A.M."/>
            <person name="Chapman S.B."/>
            <person name="Gainer-Dewar J."/>
            <person name="Goldberg J."/>
            <person name="Griggs A."/>
            <person name="Gujja S."/>
            <person name="Hansen M."/>
            <person name="Howarth C."/>
            <person name="Imamovic A."/>
            <person name="Ireland A."/>
            <person name="Larimer J."/>
            <person name="McCowan C."/>
            <person name="Murphy C."/>
            <person name="Pearson M."/>
            <person name="Poon T.W."/>
            <person name="Priest M."/>
            <person name="Roberts A."/>
            <person name="Saif S."/>
            <person name="Shea T."/>
            <person name="Sisk P."/>
            <person name="Sykes S."/>
            <person name="Wortman J."/>
            <person name="Nusbaum C."/>
            <person name="Birren B."/>
        </authorList>
    </citation>
    <scope>NUCLEOTIDE SEQUENCE [LARGE SCALE GENOMIC DNA]</scope>
    <source>
        <strain evidence="4">A-37</strain>
    </source>
</reference>
<feature type="compositionally biased region" description="Basic and acidic residues" evidence="1">
    <location>
        <begin position="338"/>
        <end position="350"/>
    </location>
</feature>
<feature type="compositionally biased region" description="Polar residues" evidence="1">
    <location>
        <begin position="529"/>
        <end position="543"/>
    </location>
</feature>
<dbReference type="InterPro" id="IPR036034">
    <property type="entry name" value="PDZ_sf"/>
</dbReference>
<dbReference type="VEuPathDB" id="VectorBase:ACUA005858"/>
<dbReference type="EnsemblMetazoa" id="ACUA005858-RA">
    <property type="protein sequence ID" value="ACUA005858-PA"/>
    <property type="gene ID" value="ACUA005858"/>
</dbReference>
<feature type="compositionally biased region" description="Polar residues" evidence="1">
    <location>
        <begin position="191"/>
        <end position="220"/>
    </location>
</feature>
<dbReference type="InterPro" id="IPR001478">
    <property type="entry name" value="PDZ"/>
</dbReference>
<feature type="region of interest" description="Disordered" evidence="1">
    <location>
        <begin position="189"/>
        <end position="267"/>
    </location>
</feature>
<protein>
    <recommendedName>
        <fullName evidence="2">PDZ domain-containing protein</fullName>
    </recommendedName>
</protein>
<dbReference type="SUPFAM" id="SSF50156">
    <property type="entry name" value="PDZ domain-like"/>
    <property type="match status" value="1"/>
</dbReference>
<feature type="compositionally biased region" description="Polar residues" evidence="1">
    <location>
        <begin position="1205"/>
        <end position="1215"/>
    </location>
</feature>
<feature type="region of interest" description="Disordered" evidence="1">
    <location>
        <begin position="510"/>
        <end position="631"/>
    </location>
</feature>
<evidence type="ECO:0000313" key="3">
    <source>
        <dbReference type="EnsemblMetazoa" id="ACUA005858-PA"/>
    </source>
</evidence>
<accession>A0A182LZP5</accession>
<dbReference type="Gene3D" id="2.30.42.10">
    <property type="match status" value="1"/>
</dbReference>
<dbReference type="EMBL" id="AXCM01013472">
    <property type="status" value="NOT_ANNOTATED_CDS"/>
    <property type="molecule type" value="Genomic_DNA"/>
</dbReference>
<feature type="compositionally biased region" description="Basic and acidic residues" evidence="1">
    <location>
        <begin position="280"/>
        <end position="290"/>
    </location>
</feature>
<feature type="compositionally biased region" description="Low complexity" evidence="1">
    <location>
        <begin position="1238"/>
        <end position="1247"/>
    </location>
</feature>